<proteinExistence type="predicted"/>
<dbReference type="AlphaFoldDB" id="A0A069SGN4"/>
<evidence type="ECO:0000313" key="1">
    <source>
        <dbReference type="EMBL" id="KDS52863.1"/>
    </source>
</evidence>
<reference evidence="1 2" key="1">
    <citation type="submission" date="2014-04" db="EMBL/GenBank/DDBJ databases">
        <authorList>
            <person name="Sears C."/>
            <person name="Carroll K."/>
            <person name="Sack B.R."/>
            <person name="Qadri F."/>
            <person name="Myers L.L."/>
            <person name="Chung G.-T."/>
            <person name="Escheverria P."/>
            <person name="Fraser C.M."/>
            <person name="Sadzewicz L."/>
            <person name="Shefchek K.A."/>
            <person name="Tallon L."/>
            <person name="Das S.P."/>
            <person name="Daugherty S."/>
            <person name="Mongodin E.F."/>
        </authorList>
    </citation>
    <scope>NUCLEOTIDE SEQUENCE [LARGE SCALE GENOMIC DNA]</scope>
    <source>
        <strain evidence="1 2">3975 RP4</strain>
    </source>
</reference>
<dbReference type="Proteomes" id="UP000027661">
    <property type="component" value="Unassembled WGS sequence"/>
</dbReference>
<protein>
    <submittedName>
        <fullName evidence="1">Uncharacterized protein</fullName>
    </submittedName>
</protein>
<dbReference type="PATRIC" id="fig|1339352.3.peg.2750"/>
<accession>A0A069SGN4</accession>
<evidence type="ECO:0000313" key="2">
    <source>
        <dbReference type="Proteomes" id="UP000027661"/>
    </source>
</evidence>
<organism evidence="1 2">
    <name type="scientific">Phocaeicola vulgatus str. 3975 RP4</name>
    <dbReference type="NCBI Taxonomy" id="1339352"/>
    <lineage>
        <taxon>Bacteria</taxon>
        <taxon>Pseudomonadati</taxon>
        <taxon>Bacteroidota</taxon>
        <taxon>Bacteroidia</taxon>
        <taxon>Bacteroidales</taxon>
        <taxon>Bacteroidaceae</taxon>
        <taxon>Phocaeicola</taxon>
    </lineage>
</organism>
<comment type="caution">
    <text evidence="1">The sequence shown here is derived from an EMBL/GenBank/DDBJ whole genome shotgun (WGS) entry which is preliminary data.</text>
</comment>
<gene>
    <name evidence="1" type="ORF">M099_2859</name>
</gene>
<dbReference type="EMBL" id="JNHM01000033">
    <property type="protein sequence ID" value="KDS52863.1"/>
    <property type="molecule type" value="Genomic_DNA"/>
</dbReference>
<sequence length="40" mass="4599">MLFFSFPPLSFFTLQEGSDDNIAAPVKEYNTLLVILFIFI</sequence>
<name>A0A069SGN4_PHOVU</name>